<feature type="region of interest" description="Disordered" evidence="1">
    <location>
        <begin position="114"/>
        <end position="168"/>
    </location>
</feature>
<evidence type="ECO:0000256" key="1">
    <source>
        <dbReference type="SAM" id="MobiDB-lite"/>
    </source>
</evidence>
<dbReference type="PANTHER" id="PTHR44991">
    <property type="entry name" value="IMMUNOGLOBULIN SUPERFAMILY MEMBER 5"/>
    <property type="match status" value="1"/>
</dbReference>
<evidence type="ECO:0000313" key="4">
    <source>
        <dbReference type="Proteomes" id="UP000324091"/>
    </source>
</evidence>
<name>A0A5C6P5G3_9TELE</name>
<reference evidence="3 4" key="1">
    <citation type="submission" date="2019-04" db="EMBL/GenBank/DDBJ databases">
        <title>Chromosome genome assembly for Takifugu flavidus.</title>
        <authorList>
            <person name="Xiao S."/>
        </authorList>
    </citation>
    <scope>NUCLEOTIDE SEQUENCE [LARGE SCALE GENOMIC DNA]</scope>
    <source>
        <strain evidence="3">HTHZ2018</strain>
        <tissue evidence="3">Muscle</tissue>
    </source>
</reference>
<organism evidence="3 4">
    <name type="scientific">Takifugu flavidus</name>
    <name type="common">sansaifugu</name>
    <dbReference type="NCBI Taxonomy" id="433684"/>
    <lineage>
        <taxon>Eukaryota</taxon>
        <taxon>Metazoa</taxon>
        <taxon>Chordata</taxon>
        <taxon>Craniata</taxon>
        <taxon>Vertebrata</taxon>
        <taxon>Euteleostomi</taxon>
        <taxon>Actinopterygii</taxon>
        <taxon>Neopterygii</taxon>
        <taxon>Teleostei</taxon>
        <taxon>Neoteleostei</taxon>
        <taxon>Acanthomorphata</taxon>
        <taxon>Eupercaria</taxon>
        <taxon>Tetraodontiformes</taxon>
        <taxon>Tetradontoidea</taxon>
        <taxon>Tetraodontidae</taxon>
        <taxon>Takifugu</taxon>
    </lineage>
</organism>
<dbReference type="Proteomes" id="UP000324091">
    <property type="component" value="Chromosome 14"/>
</dbReference>
<dbReference type="PANTHER" id="PTHR44991:SF1">
    <property type="entry name" value="IMMUNOGLOBULIN SUPERFAMILY MEMBER 5"/>
    <property type="match status" value="1"/>
</dbReference>
<protein>
    <submittedName>
        <fullName evidence="3">Uncharacterized protein</fullName>
    </submittedName>
</protein>
<keyword evidence="2" id="KW-1133">Transmembrane helix</keyword>
<accession>A0A5C6P5G3</accession>
<dbReference type="AlphaFoldDB" id="A0A5C6P5G3"/>
<feature type="transmembrane region" description="Helical" evidence="2">
    <location>
        <begin position="74"/>
        <end position="101"/>
    </location>
</feature>
<gene>
    <name evidence="3" type="ORF">D4764_14G0000690</name>
</gene>
<feature type="non-terminal residue" evidence="3">
    <location>
        <position position="168"/>
    </location>
</feature>
<keyword evidence="2" id="KW-0812">Transmembrane</keyword>
<feature type="transmembrane region" description="Helical" evidence="2">
    <location>
        <begin position="49"/>
        <end position="68"/>
    </location>
</feature>
<evidence type="ECO:0000256" key="2">
    <source>
        <dbReference type="SAM" id="Phobius"/>
    </source>
</evidence>
<comment type="caution">
    <text evidence="3">The sequence shown here is derived from an EMBL/GenBank/DDBJ whole genome shotgun (WGS) entry which is preliminary data.</text>
</comment>
<keyword evidence="2" id="KW-0472">Membrane</keyword>
<keyword evidence="4" id="KW-1185">Reference proteome</keyword>
<evidence type="ECO:0000313" key="3">
    <source>
        <dbReference type="EMBL" id="TWW74068.1"/>
    </source>
</evidence>
<dbReference type="EMBL" id="RHFK02000006">
    <property type="protein sequence ID" value="TWW74068.1"/>
    <property type="molecule type" value="Genomic_DNA"/>
</dbReference>
<proteinExistence type="predicted"/>
<sequence length="168" mass="19094">MKLEQAMQAVTDGKRLTYQWIQQRWTRRDPSKKTREKEKWLKQGQNHRGYISVCGSVITRYLLTPAPVPKPPDWTVLIAVVVSIGGLALLLLLIFGIIFCYKRRIGKQTTYQDEIKRRARSHSQRTDASGQQDGKENQGYVSDDHTSSGPWDRSDSGVTQAKGSGIFE</sequence>